<organism evidence="1 2">
    <name type="scientific">Corynebacterium comes</name>
    <dbReference type="NCBI Taxonomy" id="2675218"/>
    <lineage>
        <taxon>Bacteria</taxon>
        <taxon>Bacillati</taxon>
        <taxon>Actinomycetota</taxon>
        <taxon>Actinomycetes</taxon>
        <taxon>Mycobacteriales</taxon>
        <taxon>Corynebacteriaceae</taxon>
        <taxon>Corynebacterium</taxon>
    </lineage>
</organism>
<dbReference type="EMBL" id="CP046453">
    <property type="protein sequence ID" value="QGU05102.1"/>
    <property type="molecule type" value="Genomic_DNA"/>
</dbReference>
<gene>
    <name evidence="1" type="ORF">CETAM_09245</name>
</gene>
<protein>
    <submittedName>
        <fullName evidence="1">Uncharacterized protein</fullName>
    </submittedName>
</protein>
<dbReference type="RefSeq" id="WP_156228586.1">
    <property type="nucleotide sequence ID" value="NZ_CP046453.1"/>
</dbReference>
<keyword evidence="2" id="KW-1185">Reference proteome</keyword>
<name>A0A6B8VIE5_9CORY</name>
<proteinExistence type="predicted"/>
<accession>A0A6B8VIE5</accession>
<reference evidence="1 2" key="1">
    <citation type="journal article" date="2021" name="Int. J. Syst. Evol. Microbiol.">
        <title>Classification of three corynebacterial strains isolated from a small paddock in North Rhine-Westphalia: proposal of &lt;i&gt;Corynebacterium kalinowskii&lt;/i&gt; sp. nov., &lt;i&gt;Corynebacterium comes&lt;/i&gt; sp. nov. and &lt;i&gt;Corynebacterium occultum&lt;/i&gt; sp. nov.</title>
        <authorList>
            <person name="Schaffert L."/>
            <person name="Ruwe M."/>
            <person name="Milse J."/>
            <person name="Hanuschka K."/>
            <person name="Ortseifen V."/>
            <person name="Droste J."/>
            <person name="Brandt D."/>
            <person name="Schl L."/>
            <person name="Kutter Y."/>
            <person name="Vinke S."/>
            <person name="Vieh P."/>
            <person name="Jacob L."/>
            <person name="L N.C."/>
            <person name="Schulte-Berndt E."/>
            <person name="Hain C."/>
            <person name="Linder M."/>
            <person name="Schmidt P."/>
            <person name="Wollenschl L."/>
            <person name="Luttermann T."/>
            <person name="Thieme E."/>
            <person name="Hassa J."/>
            <person name="Haak M."/>
            <person name="Wittchen M."/>
            <person name="Mentz A."/>
            <person name="Persicke M."/>
            <person name="Busche T."/>
            <person name="R C."/>
        </authorList>
    </citation>
    <scope>NUCLEOTIDE SEQUENCE [LARGE SCALE GENOMIC DNA]</scope>
    <source>
        <strain evidence="1 2">2019</strain>
    </source>
</reference>
<evidence type="ECO:0000313" key="2">
    <source>
        <dbReference type="Proteomes" id="UP000425178"/>
    </source>
</evidence>
<evidence type="ECO:0000313" key="1">
    <source>
        <dbReference type="EMBL" id="QGU05102.1"/>
    </source>
</evidence>
<dbReference type="Proteomes" id="UP000425178">
    <property type="component" value="Chromosome"/>
</dbReference>
<dbReference type="KEGG" id="ccoe:CETAM_09245"/>
<dbReference type="AlphaFoldDB" id="A0A6B8VIE5"/>
<sequence>MSNNKFTQRESDGAFVRLMDGANNPILRAHRNTKQARRDYELEWLDGHRVVLTKQEATDLWTRLGRALGKEED</sequence>